<dbReference type="SUPFAM" id="SSF69593">
    <property type="entry name" value="Glycerol-3-phosphate (1)-acyltransferase"/>
    <property type="match status" value="1"/>
</dbReference>
<dbReference type="CDD" id="cd07989">
    <property type="entry name" value="LPLAT_AGPAT-like"/>
    <property type="match status" value="1"/>
</dbReference>
<dbReference type="NCBIfam" id="TIGR00530">
    <property type="entry name" value="AGP_acyltrn"/>
    <property type="match status" value="1"/>
</dbReference>
<evidence type="ECO:0000256" key="1">
    <source>
        <dbReference type="ARBA" id="ARBA00008655"/>
    </source>
</evidence>
<dbReference type="EMBL" id="UGPP01000001">
    <property type="protein sequence ID" value="STY71679.1"/>
    <property type="molecule type" value="Genomic_DNA"/>
</dbReference>
<reference evidence="6 7" key="1">
    <citation type="submission" date="2018-06" db="EMBL/GenBank/DDBJ databases">
        <authorList>
            <consortium name="Pathogen Informatics"/>
            <person name="Doyle S."/>
        </authorList>
    </citation>
    <scope>NUCLEOTIDE SEQUENCE [LARGE SCALE GENOMIC DNA]</scope>
    <source>
        <strain evidence="6 7">NCTC10571</strain>
    </source>
</reference>
<sequence length="193" mass="21612">MLYGLLRIIFTFIYSVIFPTTVKGKENIPKEGAVILAANHLSNWDPPLVGTFIPRHLAYMAKEELFKVPILKNILENVHTFPVKRGASDRAAIKTALQMLEAKECICMFPEGTRSKDGKLHKGAPGVALIAAKSKATVIPVAIQGTFKLRPFRKITLIYGKPMTFEAKKVDKENLQEFTEKIMQEIASMLKIK</sequence>
<keyword evidence="4" id="KW-0443">Lipid metabolism</keyword>
<dbReference type="GO" id="GO:0016020">
    <property type="term" value="C:membrane"/>
    <property type="evidence" value="ECO:0007669"/>
    <property type="project" value="InterPro"/>
</dbReference>
<accession>A0A378NVJ0</accession>
<evidence type="ECO:0000256" key="2">
    <source>
        <dbReference type="ARBA" id="ARBA00022679"/>
    </source>
</evidence>
<dbReference type="GO" id="GO:0003841">
    <property type="term" value="F:1-acylglycerol-3-phosphate O-acyltransferase activity"/>
    <property type="evidence" value="ECO:0007669"/>
    <property type="project" value="UniProtKB-UniRule"/>
</dbReference>
<evidence type="ECO:0000259" key="5">
    <source>
        <dbReference type="SMART" id="SM00563"/>
    </source>
</evidence>
<gene>
    <name evidence="6" type="primary">plsC</name>
    <name evidence="6" type="ORF">NCTC10571_01841</name>
</gene>
<keyword evidence="2 4" id="KW-0808">Transferase</keyword>
<dbReference type="Pfam" id="PF01553">
    <property type="entry name" value="Acyltransferase"/>
    <property type="match status" value="1"/>
</dbReference>
<dbReference type="PANTHER" id="PTHR10434">
    <property type="entry name" value="1-ACYL-SN-GLYCEROL-3-PHOSPHATE ACYLTRANSFERASE"/>
    <property type="match status" value="1"/>
</dbReference>
<dbReference type="PANTHER" id="PTHR10434:SF11">
    <property type="entry name" value="1-ACYL-SN-GLYCEROL-3-PHOSPHATE ACYLTRANSFERASE"/>
    <property type="match status" value="1"/>
</dbReference>
<keyword evidence="4" id="KW-0594">Phospholipid biosynthesis</keyword>
<protein>
    <recommendedName>
        <fullName evidence="4">1-acyl-sn-glycerol-3-phosphate acyltransferase</fullName>
        <ecNumber evidence="4">2.3.1.51</ecNumber>
    </recommendedName>
</protein>
<keyword evidence="4" id="KW-1208">Phospholipid metabolism</keyword>
<dbReference type="GO" id="GO:0006654">
    <property type="term" value="P:phosphatidic acid biosynthetic process"/>
    <property type="evidence" value="ECO:0007669"/>
    <property type="project" value="TreeGrafter"/>
</dbReference>
<organism evidence="6 7">
    <name type="scientific">Megamonas hypermegale</name>
    <dbReference type="NCBI Taxonomy" id="158847"/>
    <lineage>
        <taxon>Bacteria</taxon>
        <taxon>Bacillati</taxon>
        <taxon>Bacillota</taxon>
        <taxon>Negativicutes</taxon>
        <taxon>Selenomonadales</taxon>
        <taxon>Selenomonadaceae</taxon>
        <taxon>Megamonas</taxon>
    </lineage>
</organism>
<proteinExistence type="inferred from homology"/>
<dbReference type="AlphaFoldDB" id="A0A378NVJ0"/>
<comment type="catalytic activity">
    <reaction evidence="4">
        <text>a 1-acyl-sn-glycero-3-phosphate + an acyl-CoA = a 1,2-diacyl-sn-glycero-3-phosphate + CoA</text>
        <dbReference type="Rhea" id="RHEA:19709"/>
        <dbReference type="ChEBI" id="CHEBI:57287"/>
        <dbReference type="ChEBI" id="CHEBI:57970"/>
        <dbReference type="ChEBI" id="CHEBI:58342"/>
        <dbReference type="ChEBI" id="CHEBI:58608"/>
        <dbReference type="EC" id="2.3.1.51"/>
    </reaction>
</comment>
<evidence type="ECO:0000256" key="3">
    <source>
        <dbReference type="ARBA" id="ARBA00023315"/>
    </source>
</evidence>
<evidence type="ECO:0000256" key="4">
    <source>
        <dbReference type="RuleBase" id="RU361267"/>
    </source>
</evidence>
<dbReference type="STRING" id="1122216.GCA_000423385_02004"/>
<keyword evidence="4" id="KW-0444">Lipid biosynthesis</keyword>
<dbReference type="RefSeq" id="WP_115151940.1">
    <property type="nucleotide sequence ID" value="NZ_UGPP01000001.1"/>
</dbReference>
<feature type="domain" description="Phospholipid/glycerol acyltransferase" evidence="5">
    <location>
        <begin position="34"/>
        <end position="146"/>
    </location>
</feature>
<comment type="similarity">
    <text evidence="1 4">Belongs to the 1-acyl-sn-glycerol-3-phosphate acyltransferase family.</text>
</comment>
<dbReference type="InterPro" id="IPR002123">
    <property type="entry name" value="Plipid/glycerol_acylTrfase"/>
</dbReference>
<evidence type="ECO:0000313" key="7">
    <source>
        <dbReference type="Proteomes" id="UP000255234"/>
    </source>
</evidence>
<dbReference type="InterPro" id="IPR004552">
    <property type="entry name" value="AGP_acyltrans"/>
</dbReference>
<comment type="domain">
    <text evidence="4">The HXXXXD motif is essential for acyltransferase activity and may constitute the binding site for the phosphate moiety of the glycerol-3-phosphate.</text>
</comment>
<keyword evidence="3 4" id="KW-0012">Acyltransferase</keyword>
<name>A0A378NVJ0_9FIRM</name>
<dbReference type="Proteomes" id="UP000255234">
    <property type="component" value="Unassembled WGS sequence"/>
</dbReference>
<evidence type="ECO:0000313" key="6">
    <source>
        <dbReference type="EMBL" id="STY71679.1"/>
    </source>
</evidence>
<dbReference type="SMART" id="SM00563">
    <property type="entry name" value="PlsC"/>
    <property type="match status" value="1"/>
</dbReference>
<dbReference type="EC" id="2.3.1.51" evidence="4"/>